<sequence length="186" mass="20765">MTNKFRSHGEGATLVLSEDERDILIHLFSELAFFLQPDQPEPEHTDPLAAMVGIGTDADAPEDPALARLLPSAYPQDREADEEFRRLTQEGLRQRKTASVVVVLESLHTESKRVEIDAQGCQSWLTALNDLRLVLATRLGITADPASQAWTEEEAATDQRANLLAIYDWLGYLQDTLVRVLSKRLA</sequence>
<reference evidence="1" key="1">
    <citation type="submission" date="2020-05" db="EMBL/GenBank/DDBJ databases">
        <authorList>
            <person name="Chiriac C."/>
            <person name="Salcher M."/>
            <person name="Ghai R."/>
            <person name="Kavagutti S V."/>
        </authorList>
    </citation>
    <scope>NUCLEOTIDE SEQUENCE</scope>
</reference>
<gene>
    <name evidence="1" type="ORF">UFOPK3024_00499</name>
</gene>
<dbReference type="AlphaFoldDB" id="A0A6J6XZM6"/>
<evidence type="ECO:0000313" key="1">
    <source>
        <dbReference type="EMBL" id="CAB4799147.1"/>
    </source>
</evidence>
<dbReference type="Pfam" id="PF09438">
    <property type="entry name" value="DUF2017"/>
    <property type="match status" value="1"/>
</dbReference>
<accession>A0A6J6XZM6</accession>
<dbReference type="InterPro" id="IPR018561">
    <property type="entry name" value="AosR"/>
</dbReference>
<protein>
    <submittedName>
        <fullName evidence="1">Unannotated protein</fullName>
    </submittedName>
</protein>
<organism evidence="1">
    <name type="scientific">freshwater metagenome</name>
    <dbReference type="NCBI Taxonomy" id="449393"/>
    <lineage>
        <taxon>unclassified sequences</taxon>
        <taxon>metagenomes</taxon>
        <taxon>ecological metagenomes</taxon>
    </lineage>
</organism>
<proteinExistence type="predicted"/>
<dbReference type="EMBL" id="CAFAAK010000086">
    <property type="protein sequence ID" value="CAB4799147.1"/>
    <property type="molecule type" value="Genomic_DNA"/>
</dbReference>
<name>A0A6J6XZM6_9ZZZZ</name>